<dbReference type="AlphaFoldDB" id="A0AAV2N3S8"/>
<accession>A0AAV2N3S8</accession>
<sequence length="72" mass="8231">MQRTAITNETTLRLRRSALLVGGSENCLADNRRMWSINCTVTCMSFSSPTRYFHRLPPEVALMGNVDRAQKR</sequence>
<proteinExistence type="predicted"/>
<dbReference type="EMBL" id="OZ034824">
    <property type="protein sequence ID" value="CAL1674219.1"/>
    <property type="molecule type" value="Genomic_DNA"/>
</dbReference>
<dbReference type="Proteomes" id="UP001497644">
    <property type="component" value="Chromosome 1"/>
</dbReference>
<reference evidence="1 2" key="1">
    <citation type="submission" date="2024-04" db="EMBL/GenBank/DDBJ databases">
        <authorList>
            <consortium name="Molecular Ecology Group"/>
        </authorList>
    </citation>
    <scope>NUCLEOTIDE SEQUENCE [LARGE SCALE GENOMIC DNA]</scope>
</reference>
<evidence type="ECO:0000313" key="1">
    <source>
        <dbReference type="EMBL" id="CAL1674219.1"/>
    </source>
</evidence>
<organism evidence="1 2">
    <name type="scientific">Lasius platythorax</name>
    <dbReference type="NCBI Taxonomy" id="488582"/>
    <lineage>
        <taxon>Eukaryota</taxon>
        <taxon>Metazoa</taxon>
        <taxon>Ecdysozoa</taxon>
        <taxon>Arthropoda</taxon>
        <taxon>Hexapoda</taxon>
        <taxon>Insecta</taxon>
        <taxon>Pterygota</taxon>
        <taxon>Neoptera</taxon>
        <taxon>Endopterygota</taxon>
        <taxon>Hymenoptera</taxon>
        <taxon>Apocrita</taxon>
        <taxon>Aculeata</taxon>
        <taxon>Formicoidea</taxon>
        <taxon>Formicidae</taxon>
        <taxon>Formicinae</taxon>
        <taxon>Lasius</taxon>
        <taxon>Lasius</taxon>
    </lineage>
</organism>
<name>A0AAV2N3S8_9HYME</name>
<evidence type="ECO:0000313" key="2">
    <source>
        <dbReference type="Proteomes" id="UP001497644"/>
    </source>
</evidence>
<keyword evidence="2" id="KW-1185">Reference proteome</keyword>
<protein>
    <submittedName>
        <fullName evidence="1">Uncharacterized protein</fullName>
    </submittedName>
</protein>
<gene>
    <name evidence="1" type="ORF">LPLAT_LOCUS951</name>
</gene>